<accession>A0AAV7W3F1</accession>
<dbReference type="EMBL" id="JANPWB010000002">
    <property type="protein sequence ID" value="KAJ1207402.1"/>
    <property type="molecule type" value="Genomic_DNA"/>
</dbReference>
<keyword evidence="3" id="KW-1185">Reference proteome</keyword>
<reference evidence="2" key="1">
    <citation type="journal article" date="2022" name="bioRxiv">
        <title>Sequencing and chromosome-scale assembly of the giantPleurodeles waltlgenome.</title>
        <authorList>
            <person name="Brown T."/>
            <person name="Elewa A."/>
            <person name="Iarovenko S."/>
            <person name="Subramanian E."/>
            <person name="Araus A.J."/>
            <person name="Petzold A."/>
            <person name="Susuki M."/>
            <person name="Suzuki K.-i.T."/>
            <person name="Hayashi T."/>
            <person name="Toyoda A."/>
            <person name="Oliveira C."/>
            <person name="Osipova E."/>
            <person name="Leigh N.D."/>
            <person name="Simon A."/>
            <person name="Yun M.H."/>
        </authorList>
    </citation>
    <scope>NUCLEOTIDE SEQUENCE</scope>
    <source>
        <strain evidence="2">20211129_DDA</strain>
        <tissue evidence="2">Liver</tissue>
    </source>
</reference>
<protein>
    <submittedName>
        <fullName evidence="2">Uncharacterized protein</fullName>
    </submittedName>
</protein>
<dbReference type="AlphaFoldDB" id="A0AAV7W3F1"/>
<dbReference type="Proteomes" id="UP001066276">
    <property type="component" value="Chromosome 1_2"/>
</dbReference>
<proteinExistence type="predicted"/>
<sequence length="108" mass="11867">MSPCDGPLLRQADQSGRDKTNSTSSDLEERETSTNPVALLGVEGQEQVVCAFCQHKREDPGMNSVKREESRKKELGDDRDVLTTEEQPEGLHDESEAREAPCASPSHA</sequence>
<name>A0AAV7W3F1_PLEWA</name>
<feature type="compositionally biased region" description="Basic and acidic residues" evidence="1">
    <location>
        <begin position="55"/>
        <end position="82"/>
    </location>
</feature>
<organism evidence="2 3">
    <name type="scientific">Pleurodeles waltl</name>
    <name type="common">Iberian ribbed newt</name>
    <dbReference type="NCBI Taxonomy" id="8319"/>
    <lineage>
        <taxon>Eukaryota</taxon>
        <taxon>Metazoa</taxon>
        <taxon>Chordata</taxon>
        <taxon>Craniata</taxon>
        <taxon>Vertebrata</taxon>
        <taxon>Euteleostomi</taxon>
        <taxon>Amphibia</taxon>
        <taxon>Batrachia</taxon>
        <taxon>Caudata</taxon>
        <taxon>Salamandroidea</taxon>
        <taxon>Salamandridae</taxon>
        <taxon>Pleurodelinae</taxon>
        <taxon>Pleurodeles</taxon>
    </lineage>
</organism>
<gene>
    <name evidence="2" type="ORF">NDU88_002793</name>
</gene>
<evidence type="ECO:0000313" key="3">
    <source>
        <dbReference type="Proteomes" id="UP001066276"/>
    </source>
</evidence>
<feature type="region of interest" description="Disordered" evidence="1">
    <location>
        <begin position="55"/>
        <end position="108"/>
    </location>
</feature>
<feature type="compositionally biased region" description="Basic and acidic residues" evidence="1">
    <location>
        <begin position="89"/>
        <end position="99"/>
    </location>
</feature>
<feature type="region of interest" description="Disordered" evidence="1">
    <location>
        <begin position="1"/>
        <end position="40"/>
    </location>
</feature>
<evidence type="ECO:0000256" key="1">
    <source>
        <dbReference type="SAM" id="MobiDB-lite"/>
    </source>
</evidence>
<evidence type="ECO:0000313" key="2">
    <source>
        <dbReference type="EMBL" id="KAJ1207402.1"/>
    </source>
</evidence>
<comment type="caution">
    <text evidence="2">The sequence shown here is derived from an EMBL/GenBank/DDBJ whole genome shotgun (WGS) entry which is preliminary data.</text>
</comment>